<dbReference type="Proteomes" id="UP000323046">
    <property type="component" value="Chromosome"/>
</dbReference>
<dbReference type="EMBL" id="CP029193">
    <property type="protein sequence ID" value="QES28428.1"/>
    <property type="molecule type" value="Genomic_DNA"/>
</dbReference>
<protein>
    <submittedName>
        <fullName evidence="2">Uncharacterized protein</fullName>
    </submittedName>
</protein>
<organism evidence="2 3">
    <name type="scientific">Streptomyces venezuelae</name>
    <dbReference type="NCBI Taxonomy" id="54571"/>
    <lineage>
        <taxon>Bacteria</taxon>
        <taxon>Bacillati</taxon>
        <taxon>Actinomycetota</taxon>
        <taxon>Actinomycetes</taxon>
        <taxon>Kitasatosporales</taxon>
        <taxon>Streptomycetaceae</taxon>
        <taxon>Streptomyces</taxon>
    </lineage>
</organism>
<evidence type="ECO:0000313" key="3">
    <source>
        <dbReference type="Proteomes" id="UP000323046"/>
    </source>
</evidence>
<reference evidence="2 3" key="1">
    <citation type="submission" date="2018-05" db="EMBL/GenBank/DDBJ databases">
        <title>Streptomyces venezuelae.</title>
        <authorList>
            <person name="Kim W."/>
            <person name="Lee N."/>
            <person name="Cho B.-K."/>
        </authorList>
    </citation>
    <scope>NUCLEOTIDE SEQUENCE [LARGE SCALE GENOMIC DNA]</scope>
    <source>
        <strain evidence="2 3">ATCC 14583</strain>
    </source>
</reference>
<sequence length="76" mass="7691">MSGTYPVQSSRGQHSVQIPLTSSTEVSGSSQNGQIITARVTRARALARVRCAALGSASRGAVGCGSGSVTLASPDW</sequence>
<accession>A0A5P2BFC2</accession>
<evidence type="ECO:0000256" key="1">
    <source>
        <dbReference type="SAM" id="MobiDB-lite"/>
    </source>
</evidence>
<keyword evidence="3" id="KW-1185">Reference proteome</keyword>
<feature type="region of interest" description="Disordered" evidence="1">
    <location>
        <begin position="1"/>
        <end position="34"/>
    </location>
</feature>
<gene>
    <name evidence="2" type="ORF">DEJ47_20085</name>
</gene>
<name>A0A5P2BFC2_STRVZ</name>
<evidence type="ECO:0000313" key="2">
    <source>
        <dbReference type="EMBL" id="QES28428.1"/>
    </source>
</evidence>
<proteinExistence type="predicted"/>
<dbReference type="AlphaFoldDB" id="A0A5P2BFC2"/>